<gene>
    <name evidence="3" type="ORF">AVEN_196820_1</name>
</gene>
<keyword evidence="1" id="KW-0472">Membrane</keyword>
<evidence type="ECO:0008006" key="5">
    <source>
        <dbReference type="Google" id="ProtNLM"/>
    </source>
</evidence>
<accession>A0A4Y2JI48</accession>
<evidence type="ECO:0000313" key="3">
    <source>
        <dbReference type="EMBL" id="GBM88982.1"/>
    </source>
</evidence>
<reference evidence="3 4" key="1">
    <citation type="journal article" date="2019" name="Sci. Rep.">
        <title>Orb-weaving spider Araneus ventricosus genome elucidates the spidroin gene catalogue.</title>
        <authorList>
            <person name="Kono N."/>
            <person name="Nakamura H."/>
            <person name="Ohtoshi R."/>
            <person name="Moran D.A.P."/>
            <person name="Shinohara A."/>
            <person name="Yoshida Y."/>
            <person name="Fujiwara M."/>
            <person name="Mori M."/>
            <person name="Tomita M."/>
            <person name="Arakawa K."/>
        </authorList>
    </citation>
    <scope>NUCLEOTIDE SEQUENCE [LARGE SCALE GENOMIC DNA]</scope>
</reference>
<dbReference type="EMBL" id="BGPR01003504">
    <property type="protein sequence ID" value="GBM88982.1"/>
    <property type="molecule type" value="Genomic_DNA"/>
</dbReference>
<organism evidence="3 4">
    <name type="scientific">Araneus ventricosus</name>
    <name type="common">Orbweaver spider</name>
    <name type="synonym">Epeira ventricosa</name>
    <dbReference type="NCBI Taxonomy" id="182803"/>
    <lineage>
        <taxon>Eukaryota</taxon>
        <taxon>Metazoa</taxon>
        <taxon>Ecdysozoa</taxon>
        <taxon>Arthropoda</taxon>
        <taxon>Chelicerata</taxon>
        <taxon>Arachnida</taxon>
        <taxon>Araneae</taxon>
        <taxon>Araneomorphae</taxon>
        <taxon>Entelegynae</taxon>
        <taxon>Araneoidea</taxon>
        <taxon>Araneidae</taxon>
        <taxon>Araneus</taxon>
    </lineage>
</organism>
<feature type="transmembrane region" description="Helical" evidence="1">
    <location>
        <begin position="201"/>
        <end position="223"/>
    </location>
</feature>
<feature type="transmembrane region" description="Helical" evidence="1">
    <location>
        <begin position="128"/>
        <end position="150"/>
    </location>
</feature>
<dbReference type="Proteomes" id="UP000499080">
    <property type="component" value="Unassembled WGS sequence"/>
</dbReference>
<sequence length="248" mass="28745">MHLILVFSLEVKSCLFFCSSLKKPECHWIVWDDMSDEVSEQEFTNFGSMQDSATNTDRTSVHDSGSRAQLSDDVTHKERIPRCAHMSQFISSPEDIQLFADLVFLVDMYIILHLIIFCILWFEPFPLWDSIIILTIVLLSGYFLIVFFVIKLFLKYEQKWLLAVEEMEAYEDSVSPLLQHIDPWALLTVPIRKVVRAGIRFWIGQLYSPILVAFLGCLIRSLLCFNLNRGFLLVYLCLILLHVSSRGI</sequence>
<feature type="transmembrane region" description="Helical" evidence="1">
    <location>
        <begin position="98"/>
        <end position="122"/>
    </location>
</feature>
<keyword evidence="1" id="KW-1133">Transmembrane helix</keyword>
<comment type="caution">
    <text evidence="3">The sequence shown here is derived from an EMBL/GenBank/DDBJ whole genome shotgun (WGS) entry which is preliminary data.</text>
</comment>
<feature type="signal peptide" evidence="2">
    <location>
        <begin position="1"/>
        <end position="16"/>
    </location>
</feature>
<evidence type="ECO:0000313" key="4">
    <source>
        <dbReference type="Proteomes" id="UP000499080"/>
    </source>
</evidence>
<keyword evidence="2" id="KW-0732">Signal</keyword>
<protein>
    <recommendedName>
        <fullName evidence="5">Transmembrane protein</fullName>
    </recommendedName>
</protein>
<evidence type="ECO:0000256" key="2">
    <source>
        <dbReference type="SAM" id="SignalP"/>
    </source>
</evidence>
<name>A0A4Y2JI48_ARAVE</name>
<feature type="transmembrane region" description="Helical" evidence="1">
    <location>
        <begin position="229"/>
        <end position="245"/>
    </location>
</feature>
<keyword evidence="4" id="KW-1185">Reference proteome</keyword>
<evidence type="ECO:0000256" key="1">
    <source>
        <dbReference type="SAM" id="Phobius"/>
    </source>
</evidence>
<feature type="chain" id="PRO_5021346017" description="Transmembrane protein" evidence="2">
    <location>
        <begin position="17"/>
        <end position="248"/>
    </location>
</feature>
<dbReference type="AlphaFoldDB" id="A0A4Y2JI48"/>
<keyword evidence="1" id="KW-0812">Transmembrane</keyword>
<proteinExistence type="predicted"/>